<evidence type="ECO:0000256" key="16">
    <source>
        <dbReference type="SAM" id="Phobius"/>
    </source>
</evidence>
<dbReference type="AlphaFoldDB" id="A0A6P9E589"/>
<dbReference type="InterPro" id="IPR011990">
    <property type="entry name" value="TPR-like_helical_dom_sf"/>
</dbReference>
<evidence type="ECO:0000259" key="17">
    <source>
        <dbReference type="SMART" id="SM01011"/>
    </source>
</evidence>
<evidence type="ECO:0000256" key="9">
    <source>
        <dbReference type="ARBA" id="ARBA00043990"/>
    </source>
</evidence>
<keyword evidence="8" id="KW-0464">Manganese</keyword>
<dbReference type="Gene3D" id="1.25.40.10">
    <property type="entry name" value="Tetratricopeptide repeat domain"/>
    <property type="match status" value="1"/>
</dbReference>
<dbReference type="PANTHER" id="PTHR48480">
    <property type="match status" value="1"/>
</dbReference>
<proteinExistence type="inferred from homology"/>
<evidence type="ECO:0000256" key="14">
    <source>
        <dbReference type="ARBA" id="ARBA00044351"/>
    </source>
</evidence>
<keyword evidence="16" id="KW-0472">Membrane</keyword>
<evidence type="ECO:0000256" key="6">
    <source>
        <dbReference type="ARBA" id="ARBA00022997"/>
    </source>
</evidence>
<dbReference type="InterPro" id="IPR000994">
    <property type="entry name" value="Pept_M24"/>
</dbReference>
<dbReference type="InParanoid" id="A0A6P9E589"/>
<keyword evidence="16" id="KW-0812">Transmembrane</keyword>
<dbReference type="SUPFAM" id="SSF53092">
    <property type="entry name" value="Creatinase/prolidase N-terminal domain"/>
    <property type="match status" value="1"/>
</dbReference>
<organism evidence="18 19">
    <name type="scientific">Juglans regia</name>
    <name type="common">English walnut</name>
    <dbReference type="NCBI Taxonomy" id="51240"/>
    <lineage>
        <taxon>Eukaryota</taxon>
        <taxon>Viridiplantae</taxon>
        <taxon>Streptophyta</taxon>
        <taxon>Embryophyta</taxon>
        <taxon>Tracheophyta</taxon>
        <taxon>Spermatophyta</taxon>
        <taxon>Magnoliopsida</taxon>
        <taxon>eudicotyledons</taxon>
        <taxon>Gunneridae</taxon>
        <taxon>Pentapetalae</taxon>
        <taxon>rosids</taxon>
        <taxon>fabids</taxon>
        <taxon>Fagales</taxon>
        <taxon>Juglandaceae</taxon>
        <taxon>Juglans</taxon>
    </lineage>
</organism>
<dbReference type="Pfam" id="PF00557">
    <property type="entry name" value="Peptidase_M24"/>
    <property type="match status" value="1"/>
</dbReference>
<evidence type="ECO:0000256" key="15">
    <source>
        <dbReference type="ARBA" id="ARBA00048994"/>
    </source>
</evidence>
<evidence type="ECO:0000256" key="13">
    <source>
        <dbReference type="ARBA" id="ARBA00044284"/>
    </source>
</evidence>
<dbReference type="GO" id="GO:0102009">
    <property type="term" value="F:proline dipeptidase activity"/>
    <property type="evidence" value="ECO:0007669"/>
    <property type="project" value="UniProtKB-EC"/>
</dbReference>
<feature type="domain" description="Aminopeptidase P N-terminal" evidence="17">
    <location>
        <begin position="128"/>
        <end position="272"/>
    </location>
</feature>
<dbReference type="SMART" id="SM01011">
    <property type="entry name" value="AMP_N"/>
    <property type="match status" value="1"/>
</dbReference>
<comment type="similarity">
    <text evidence="9">Belongs to the peptidase M24B family. Eukaryotic-type prolidase subfamily.</text>
</comment>
<name>A0A6P9E589_JUGRE</name>
<keyword evidence="7" id="KW-0482">Metalloprotease</keyword>
<dbReference type="OrthoDB" id="10261878at2759"/>
<evidence type="ECO:0000313" key="18">
    <source>
        <dbReference type="Proteomes" id="UP000235220"/>
    </source>
</evidence>
<dbReference type="EC" id="3.4.13.9" evidence="10"/>
<dbReference type="GO" id="GO:0070006">
    <property type="term" value="F:metalloaminopeptidase activity"/>
    <property type="evidence" value="ECO:0007669"/>
    <property type="project" value="InterPro"/>
</dbReference>
<comment type="subunit">
    <text evidence="2">Homodimer.</text>
</comment>
<keyword evidence="18" id="KW-1185">Reference proteome</keyword>
<evidence type="ECO:0000256" key="1">
    <source>
        <dbReference type="ARBA" id="ARBA00001936"/>
    </source>
</evidence>
<evidence type="ECO:0000256" key="3">
    <source>
        <dbReference type="ARBA" id="ARBA00022670"/>
    </source>
</evidence>
<protein>
    <recommendedName>
        <fullName evidence="11">Xaa-Pro dipeptidase</fullName>
        <ecNumber evidence="10">3.4.13.9</ecNumber>
    </recommendedName>
    <alternativeName>
        <fullName evidence="14">Imidodipeptidase</fullName>
    </alternativeName>
    <alternativeName>
        <fullName evidence="12">Peptidase D</fullName>
    </alternativeName>
    <alternativeName>
        <fullName evidence="13">Proline dipeptidase</fullName>
    </alternativeName>
</protein>
<evidence type="ECO:0000256" key="7">
    <source>
        <dbReference type="ARBA" id="ARBA00023049"/>
    </source>
</evidence>
<keyword evidence="4" id="KW-0479">Metal-binding</keyword>
<dbReference type="Pfam" id="PF04733">
    <property type="entry name" value="Coatomer_E"/>
    <property type="match status" value="1"/>
</dbReference>
<evidence type="ECO:0000313" key="19">
    <source>
        <dbReference type="RefSeq" id="XP_035543240.1"/>
    </source>
</evidence>
<dbReference type="GO" id="GO:0030145">
    <property type="term" value="F:manganese ion binding"/>
    <property type="evidence" value="ECO:0007669"/>
    <property type="project" value="InterPro"/>
</dbReference>
<evidence type="ECO:0000256" key="12">
    <source>
        <dbReference type="ARBA" id="ARBA00044252"/>
    </source>
</evidence>
<keyword evidence="6" id="KW-0224">Dipeptidase</keyword>
<dbReference type="GO" id="GO:0008233">
    <property type="term" value="F:peptidase activity"/>
    <property type="evidence" value="ECO:0000318"/>
    <property type="project" value="GO_Central"/>
</dbReference>
<keyword evidence="16" id="KW-1133">Transmembrane helix</keyword>
<comment type="cofactor">
    <cofactor evidence="1">
        <name>Mn(2+)</name>
        <dbReference type="ChEBI" id="CHEBI:29035"/>
    </cofactor>
</comment>
<dbReference type="InterPro" id="IPR036005">
    <property type="entry name" value="Creatinase/aminopeptidase-like"/>
</dbReference>
<keyword evidence="5" id="KW-0378">Hydrolase</keyword>
<evidence type="ECO:0000256" key="10">
    <source>
        <dbReference type="ARBA" id="ARBA00044051"/>
    </source>
</evidence>
<evidence type="ECO:0000256" key="5">
    <source>
        <dbReference type="ARBA" id="ARBA00022801"/>
    </source>
</evidence>
<evidence type="ECO:0000256" key="11">
    <source>
        <dbReference type="ARBA" id="ARBA00044141"/>
    </source>
</evidence>
<accession>A0A6P9E589</accession>
<evidence type="ECO:0000256" key="8">
    <source>
        <dbReference type="ARBA" id="ARBA00023211"/>
    </source>
</evidence>
<dbReference type="Pfam" id="PF05195">
    <property type="entry name" value="AMP_N"/>
    <property type="match status" value="1"/>
</dbReference>
<dbReference type="InterPro" id="IPR052433">
    <property type="entry name" value="X-Pro_dipept-like"/>
</dbReference>
<dbReference type="GeneID" id="108988489"/>
<dbReference type="Proteomes" id="UP000235220">
    <property type="component" value="Chromosome 2"/>
</dbReference>
<gene>
    <name evidence="19" type="primary">LOC108988489</name>
</gene>
<reference evidence="19" key="1">
    <citation type="submission" date="2025-08" db="UniProtKB">
        <authorList>
            <consortium name="RefSeq"/>
        </authorList>
    </citation>
    <scope>IDENTIFICATION</scope>
    <source>
        <tissue evidence="19">Leaves</tissue>
    </source>
</reference>
<dbReference type="Gene3D" id="3.90.230.10">
    <property type="entry name" value="Creatinase/methionine aminopeptidase superfamily"/>
    <property type="match status" value="1"/>
</dbReference>
<evidence type="ECO:0000256" key="2">
    <source>
        <dbReference type="ARBA" id="ARBA00011738"/>
    </source>
</evidence>
<dbReference type="RefSeq" id="XP_035543240.1">
    <property type="nucleotide sequence ID" value="XM_035687347.1"/>
</dbReference>
<comment type="catalytic activity">
    <reaction evidence="15">
        <text>Xaa-L-Pro dipeptide + H2O = an L-alpha-amino acid + L-proline</text>
        <dbReference type="Rhea" id="RHEA:76407"/>
        <dbReference type="ChEBI" id="CHEBI:15377"/>
        <dbReference type="ChEBI" id="CHEBI:59869"/>
        <dbReference type="ChEBI" id="CHEBI:60039"/>
        <dbReference type="ChEBI" id="CHEBI:195196"/>
        <dbReference type="EC" id="3.4.13.9"/>
    </reaction>
</comment>
<keyword evidence="3" id="KW-0645">Protease</keyword>
<dbReference type="InterPro" id="IPR007865">
    <property type="entry name" value="Aminopep_P_N"/>
</dbReference>
<evidence type="ECO:0000256" key="4">
    <source>
        <dbReference type="ARBA" id="ARBA00022723"/>
    </source>
</evidence>
<feature type="transmembrane region" description="Helical" evidence="16">
    <location>
        <begin position="533"/>
        <end position="556"/>
    </location>
</feature>
<dbReference type="InterPro" id="IPR029149">
    <property type="entry name" value="Creatin/AminoP/Spt16_N"/>
</dbReference>
<dbReference type="Gene3D" id="3.40.350.10">
    <property type="entry name" value="Creatinase/prolidase N-terminal domain"/>
    <property type="match status" value="1"/>
</dbReference>
<dbReference type="KEGG" id="jre:108988489"/>
<dbReference type="SUPFAM" id="SSF55920">
    <property type="entry name" value="Creatinase/aminopeptidase"/>
    <property type="match status" value="1"/>
</dbReference>
<sequence>MVPNFFPDDAVKRDWLVYCSYVALESCQLVINEIDDYVATPLQPVKLFVLYLSSPDNKESIISSLKECLADSVIANNSILRLIGGIIIMHEQNYNEASWKRRKKGESSMEKAREAISMSSSSLSPPQVPMELHFTNQEKLLKSLRHHLSELSRPLHGFVFLQGGEEQLRNDTDHIELFRQESYFAYLFEVRGPGFYGAIDILTGESILFAPRLSTDYVVWLEEIKPPSYFKERYLVSVVYYTDEIARVLHDQFHGSRKTLLFLLHGLNTDSNQYAKPVEFEGVDKCETDLETLHPILIECRVWKLELELAVIQYANDISSEVHVEVMKKTRVGMKEYQLESVFLHHTYMYGGCRHCSYTCICAIGKNSDVLHYGHAAAPNDRTLEDGDMALFDMGAENRNAVDDSPTHKKKHQFLNPWVYLMYSNGSVPGTLCVALRFCEKIESTLGLVCKDICELAFGWRNIDQEGNVGNEGNLVEIYCDGWDVMEYEAQVINAPTLRSRIFGGKGNIVYTSRIMKHKDGKPTPQGDKSLRLVPMSIMFLVLCGCSFYLDGIFCYEKSRYDTKNVASDVQSPKIQGGGRSMVFIDLVSWNATALQYLKERASSY</sequence>
<dbReference type="GO" id="GO:0006508">
    <property type="term" value="P:proteolysis"/>
    <property type="evidence" value="ECO:0000318"/>
    <property type="project" value="GO_Central"/>
</dbReference>
<dbReference type="PANTHER" id="PTHR48480:SF2">
    <property type="entry name" value="PEPTIDASE D"/>
    <property type="match status" value="1"/>
</dbReference>